<evidence type="ECO:0000313" key="2">
    <source>
        <dbReference type="EMBL" id="MDT8758052.1"/>
    </source>
</evidence>
<feature type="compositionally biased region" description="Basic and acidic residues" evidence="1">
    <location>
        <begin position="44"/>
        <end position="57"/>
    </location>
</feature>
<comment type="caution">
    <text evidence="2">The sequence shown here is derived from an EMBL/GenBank/DDBJ whole genome shotgun (WGS) entry which is preliminary data.</text>
</comment>
<evidence type="ECO:0008006" key="3">
    <source>
        <dbReference type="Google" id="ProtNLM"/>
    </source>
</evidence>
<name>A0ABU3N0H8_9SPHN</name>
<dbReference type="EMBL" id="JALMLT010000001">
    <property type="protein sequence ID" value="MDT8758052.1"/>
    <property type="molecule type" value="Genomic_DNA"/>
</dbReference>
<proteinExistence type="predicted"/>
<reference evidence="2" key="1">
    <citation type="submission" date="2022-04" db="EMBL/GenBank/DDBJ databases">
        <title>Tomato heritable bacteria conferring resistance against bacterial wilt.</title>
        <authorList>
            <person name="Yin J."/>
        </authorList>
    </citation>
    <scope>NUCLEOTIDE SEQUENCE</scope>
    <source>
        <strain evidence="2">Cra20</strain>
    </source>
</reference>
<evidence type="ECO:0000256" key="1">
    <source>
        <dbReference type="SAM" id="MobiDB-lite"/>
    </source>
</evidence>
<feature type="region of interest" description="Disordered" evidence="1">
    <location>
        <begin position="44"/>
        <end position="78"/>
    </location>
</feature>
<feature type="compositionally biased region" description="Polar residues" evidence="1">
    <location>
        <begin position="1"/>
        <end position="11"/>
    </location>
</feature>
<gene>
    <name evidence="2" type="ORF">MZO42_05025</name>
</gene>
<feature type="compositionally biased region" description="Basic and acidic residues" evidence="1">
    <location>
        <begin position="65"/>
        <end position="78"/>
    </location>
</feature>
<protein>
    <recommendedName>
        <fullName evidence="3">Nutrient deprivation-induced protein</fullName>
    </recommendedName>
</protein>
<feature type="region of interest" description="Disordered" evidence="1">
    <location>
        <begin position="1"/>
        <end position="31"/>
    </location>
</feature>
<organism evidence="2">
    <name type="scientific">Sphingomonas psychrotolerans</name>
    <dbReference type="NCBI Taxonomy" id="1327635"/>
    <lineage>
        <taxon>Bacteria</taxon>
        <taxon>Pseudomonadati</taxon>
        <taxon>Pseudomonadota</taxon>
        <taxon>Alphaproteobacteria</taxon>
        <taxon>Sphingomonadales</taxon>
        <taxon>Sphingomonadaceae</taxon>
        <taxon>Sphingomonas</taxon>
    </lineage>
</organism>
<accession>A0ABU3N0H8</accession>
<sequence length="181" mass="18908">MAENTNSTGGEQVSFEADPKLEATASNEGPAAINFDAADNLAEPKRSSAQQLKEEASKLGSQAADRAREFAGQGKERATSALDEVAKMFEGAALDVDSRLGEEYGRYARSAAQGISSFADSLRNKEVDDLITDATELVKKSPVIAVGAAAAVGFVLARLIKSGVDAASDLGERQPAERTDA</sequence>